<reference evidence="2 3" key="1">
    <citation type="journal article" date="2005" name="DNA Res.">
        <title>Complete genome sequence of the facultative anaerobic magnetotactic bacterium Magnetospirillum sp. strain AMB-1.</title>
        <authorList>
            <person name="Matsunaga T."/>
            <person name="Okamura Y."/>
            <person name="Fukuda Y."/>
            <person name="Wahyudi A.T."/>
            <person name="Murase Y."/>
            <person name="Takeyama H."/>
        </authorList>
    </citation>
    <scope>NUCLEOTIDE SEQUENCE [LARGE SCALE GENOMIC DNA]</scope>
    <source>
        <strain evidence="3">ATCC 700264 / AMB-1</strain>
    </source>
</reference>
<organism evidence="2 3">
    <name type="scientific">Paramagnetospirillum magneticum (strain ATCC 700264 / AMB-1)</name>
    <name type="common">Magnetospirillum magneticum</name>
    <dbReference type="NCBI Taxonomy" id="342108"/>
    <lineage>
        <taxon>Bacteria</taxon>
        <taxon>Pseudomonadati</taxon>
        <taxon>Pseudomonadota</taxon>
        <taxon>Alphaproteobacteria</taxon>
        <taxon>Rhodospirillales</taxon>
        <taxon>Magnetospirillaceae</taxon>
        <taxon>Paramagnetospirillum</taxon>
    </lineage>
</organism>
<protein>
    <submittedName>
        <fullName evidence="2">Predicted metal-sulfur cluster biosynthetic enzyme</fullName>
    </submittedName>
</protein>
<dbReference type="OrthoDB" id="9805360at2"/>
<dbReference type="InterPro" id="IPR002744">
    <property type="entry name" value="MIP18-like"/>
</dbReference>
<name>Q2W7V8_PARM1</name>
<dbReference type="Pfam" id="PF01883">
    <property type="entry name" value="FeS_assembly_P"/>
    <property type="match status" value="1"/>
</dbReference>
<evidence type="ECO:0000259" key="1">
    <source>
        <dbReference type="Pfam" id="PF01883"/>
    </source>
</evidence>
<dbReference type="EMBL" id="AP007255">
    <property type="protein sequence ID" value="BAE50067.1"/>
    <property type="molecule type" value="Genomic_DNA"/>
</dbReference>
<accession>Q2W7V8</accession>
<dbReference type="HOGENOM" id="CLU_091588_2_2_5"/>
<feature type="domain" description="MIP18 family-like" evidence="1">
    <location>
        <begin position="5"/>
        <end position="76"/>
    </location>
</feature>
<proteinExistence type="predicted"/>
<keyword evidence="3" id="KW-1185">Reference proteome</keyword>
<sequence>MLTQDDIREALRQVIDPDVGVNIVDLGLVEDIRIAPEGIYVDLIMTTPACPQSAYLSDESERVVRAAAKDAVGVSVAVLDSPFWEPSRMSASAKSIMGWPG</sequence>
<dbReference type="RefSeq" id="WP_011383675.1">
    <property type="nucleotide sequence ID" value="NC_007626.1"/>
</dbReference>
<dbReference type="STRING" id="342108.amb1263"/>
<dbReference type="KEGG" id="mag:amb1263"/>
<dbReference type="InterPro" id="IPR034904">
    <property type="entry name" value="FSCA_dom_sf"/>
</dbReference>
<dbReference type="AlphaFoldDB" id="Q2W7V8"/>
<dbReference type="PANTHER" id="PTHR42831:SF1">
    <property type="entry name" value="FE-S PROTEIN MATURATION AUXILIARY FACTOR YITW"/>
    <property type="match status" value="1"/>
</dbReference>
<dbReference type="PANTHER" id="PTHR42831">
    <property type="entry name" value="FE-S PROTEIN MATURATION AUXILIARY FACTOR YITW"/>
    <property type="match status" value="1"/>
</dbReference>
<evidence type="ECO:0000313" key="2">
    <source>
        <dbReference type="EMBL" id="BAE50067.1"/>
    </source>
</evidence>
<dbReference type="SUPFAM" id="SSF117916">
    <property type="entry name" value="Fe-S cluster assembly (FSCA) domain-like"/>
    <property type="match status" value="1"/>
</dbReference>
<evidence type="ECO:0000313" key="3">
    <source>
        <dbReference type="Proteomes" id="UP000007058"/>
    </source>
</evidence>
<gene>
    <name evidence="2" type="ordered locus">amb1263</name>
</gene>
<dbReference type="InterPro" id="IPR052339">
    <property type="entry name" value="Fe-S_Maturation_MIP18"/>
</dbReference>
<dbReference type="Gene3D" id="3.30.300.130">
    <property type="entry name" value="Fe-S cluster assembly (FSCA)"/>
    <property type="match status" value="1"/>
</dbReference>
<dbReference type="Proteomes" id="UP000007058">
    <property type="component" value="Chromosome"/>
</dbReference>